<keyword evidence="2 5" id="KW-0489">Methyltransferase</keyword>
<reference evidence="6" key="2">
    <citation type="submission" date="2021-09" db="EMBL/GenBank/DDBJ databases">
        <authorList>
            <person name="Gilroy R."/>
        </authorList>
    </citation>
    <scope>NUCLEOTIDE SEQUENCE</scope>
    <source>
        <strain evidence="6">ChiSjej5B23-16112</strain>
    </source>
</reference>
<organism evidence="6 7">
    <name type="scientific">Lachnoclostridium phocaeense</name>
    <dbReference type="NCBI Taxonomy" id="1871021"/>
    <lineage>
        <taxon>Bacteria</taxon>
        <taxon>Bacillati</taxon>
        <taxon>Bacillota</taxon>
        <taxon>Clostridia</taxon>
        <taxon>Lachnospirales</taxon>
        <taxon>Lachnospiraceae</taxon>
    </lineage>
</organism>
<evidence type="ECO:0000256" key="2">
    <source>
        <dbReference type="ARBA" id="ARBA00022603"/>
    </source>
</evidence>
<dbReference type="SUPFAM" id="SSF111342">
    <property type="entry name" value="CbiD-like"/>
    <property type="match status" value="1"/>
</dbReference>
<evidence type="ECO:0000256" key="5">
    <source>
        <dbReference type="HAMAP-Rule" id="MF_00787"/>
    </source>
</evidence>
<dbReference type="NCBIfam" id="TIGR00312">
    <property type="entry name" value="cbiD"/>
    <property type="match status" value="1"/>
</dbReference>
<dbReference type="Pfam" id="PF01888">
    <property type="entry name" value="CbiD"/>
    <property type="match status" value="1"/>
</dbReference>
<dbReference type="InterPro" id="IPR002748">
    <property type="entry name" value="CbiD"/>
</dbReference>
<comment type="catalytic activity">
    <reaction evidence="5">
        <text>Co-precorrin-5B + S-adenosyl-L-methionine = Co-precorrin-6A + S-adenosyl-L-homocysteine</text>
        <dbReference type="Rhea" id="RHEA:26285"/>
        <dbReference type="ChEBI" id="CHEBI:57856"/>
        <dbReference type="ChEBI" id="CHEBI:59789"/>
        <dbReference type="ChEBI" id="CHEBI:60063"/>
        <dbReference type="ChEBI" id="CHEBI:60064"/>
        <dbReference type="EC" id="2.1.1.195"/>
    </reaction>
</comment>
<evidence type="ECO:0000313" key="7">
    <source>
        <dbReference type="Proteomes" id="UP000769156"/>
    </source>
</evidence>
<gene>
    <name evidence="5 6" type="primary">cbiD</name>
    <name evidence="6" type="ORF">K8V82_03375</name>
</gene>
<dbReference type="InterPro" id="IPR036074">
    <property type="entry name" value="CbiD_sf"/>
</dbReference>
<evidence type="ECO:0000256" key="1">
    <source>
        <dbReference type="ARBA" id="ARBA00022573"/>
    </source>
</evidence>
<dbReference type="GO" id="GO:0032259">
    <property type="term" value="P:methylation"/>
    <property type="evidence" value="ECO:0007669"/>
    <property type="project" value="UniProtKB-KW"/>
</dbReference>
<dbReference type="EMBL" id="DYVY01000057">
    <property type="protein sequence ID" value="HJF93813.1"/>
    <property type="molecule type" value="Genomic_DNA"/>
</dbReference>
<evidence type="ECO:0000256" key="4">
    <source>
        <dbReference type="ARBA" id="ARBA00022691"/>
    </source>
</evidence>
<keyword evidence="4 5" id="KW-0949">S-adenosyl-L-methionine</keyword>
<dbReference type="AlphaFoldDB" id="A0A921HZR7"/>
<dbReference type="HAMAP" id="MF_00787">
    <property type="entry name" value="CbiD"/>
    <property type="match status" value="1"/>
</dbReference>
<dbReference type="Proteomes" id="UP000769156">
    <property type="component" value="Unassembled WGS sequence"/>
</dbReference>
<reference evidence="6" key="1">
    <citation type="journal article" date="2021" name="PeerJ">
        <title>Extensive microbial diversity within the chicken gut microbiome revealed by metagenomics and culture.</title>
        <authorList>
            <person name="Gilroy R."/>
            <person name="Ravi A."/>
            <person name="Getino M."/>
            <person name="Pursley I."/>
            <person name="Horton D.L."/>
            <person name="Alikhan N.F."/>
            <person name="Baker D."/>
            <person name="Gharbi K."/>
            <person name="Hall N."/>
            <person name="Watson M."/>
            <person name="Adriaenssens E.M."/>
            <person name="Foster-Nyarko E."/>
            <person name="Jarju S."/>
            <person name="Secka A."/>
            <person name="Antonio M."/>
            <person name="Oren A."/>
            <person name="Chaudhuri R.R."/>
            <person name="La Ragione R."/>
            <person name="Hildebrand F."/>
            <person name="Pallen M.J."/>
        </authorList>
    </citation>
    <scope>NUCLEOTIDE SEQUENCE</scope>
    <source>
        <strain evidence="6">ChiSjej5B23-16112</strain>
    </source>
</reference>
<sequence>MEKDKGSRMEKNKAGLRRGWTTGTCAQAAAAAAAQALLDGSLPREGADWTVTVHLPDGQPFTLPVQSGKIEKRDSQGCPLAVTCKVKKDSGDDPDVTDGVTVCATVSFFSEDRIEIDGGQGIGRVTKPGLAQPVGSAAINPVPRQMIQKELVRLKEAAGWEGGFQVLVEIPGGEKLAQRTFNPRIGIVGGLSVLGTSGIVEPMSEKALIDTIEVEIKVKLAEGRRCLIAAPGNYGLDFLRDRWGILARDTVKCSNYIGETIDLAAEHGAEGLLFVGHIGKLVKIAGGIMNTHSRWGDCRMELLASSALRAGLSGERAAALLGCNTTEDALQILTEKERRKVMDCLLEKIHTYLNIRAQSSAQRDMKTGAVLFSNVYGVLGMTRYGEELLARGREK</sequence>
<dbReference type="GO" id="GO:0008168">
    <property type="term" value="F:methyltransferase activity"/>
    <property type="evidence" value="ECO:0007669"/>
    <property type="project" value="UniProtKB-UniRule"/>
</dbReference>
<comment type="caution">
    <text evidence="6">The sequence shown here is derived from an EMBL/GenBank/DDBJ whole genome shotgun (WGS) entry which is preliminary data.</text>
</comment>
<keyword evidence="3 5" id="KW-0808">Transferase</keyword>
<comment type="similarity">
    <text evidence="5">Belongs to the CbiD family.</text>
</comment>
<dbReference type="EC" id="2.1.1.195" evidence="5"/>
<dbReference type="PANTHER" id="PTHR35863">
    <property type="entry name" value="COBALT-PRECORRIN-5B C(1)-METHYLTRANSFERASE"/>
    <property type="match status" value="1"/>
</dbReference>
<evidence type="ECO:0000313" key="6">
    <source>
        <dbReference type="EMBL" id="HJF93813.1"/>
    </source>
</evidence>
<name>A0A921HZR7_9FIRM</name>
<dbReference type="GO" id="GO:0019251">
    <property type="term" value="P:anaerobic cobalamin biosynthetic process"/>
    <property type="evidence" value="ECO:0007669"/>
    <property type="project" value="UniProtKB-UniRule"/>
</dbReference>
<protein>
    <recommendedName>
        <fullName evidence="5">Cobalt-precorrin-5B C(1)-methyltransferase</fullName>
        <ecNumber evidence="5">2.1.1.195</ecNumber>
    </recommendedName>
    <alternativeName>
        <fullName evidence="5">Cobalt-precorrin-6A synthase</fullName>
    </alternativeName>
</protein>
<keyword evidence="1 5" id="KW-0169">Cobalamin biosynthesis</keyword>
<comment type="function">
    <text evidence="5">Catalyzes the methylation of C-1 in cobalt-precorrin-5B to form cobalt-precorrin-6A.</text>
</comment>
<dbReference type="Gene3D" id="3.30.2110.10">
    <property type="entry name" value="CbiD-like"/>
    <property type="match status" value="1"/>
</dbReference>
<dbReference type="PIRSF" id="PIRSF026782">
    <property type="entry name" value="CbiD"/>
    <property type="match status" value="1"/>
</dbReference>
<accession>A0A921HZR7</accession>
<proteinExistence type="inferred from homology"/>
<comment type="pathway">
    <text evidence="5">Cofactor biosynthesis; adenosylcobalamin biosynthesis; cob(II)yrinate a,c-diamide from sirohydrochlorin (anaerobic route): step 6/10.</text>
</comment>
<dbReference type="PANTHER" id="PTHR35863:SF1">
    <property type="entry name" value="COBALT-PRECORRIN-5B C(1)-METHYLTRANSFERASE"/>
    <property type="match status" value="1"/>
</dbReference>
<evidence type="ECO:0000256" key="3">
    <source>
        <dbReference type="ARBA" id="ARBA00022679"/>
    </source>
</evidence>